<dbReference type="AlphaFoldDB" id="A0A9P7PXP1"/>
<proteinExistence type="predicted"/>
<sequence length="312" mass="35219">MTSRLASLEDGAEKASLQKTTDELVRMTDRLRREADEVSQDQQVPPLATTAATATPATPATPASTATTPTDDEMAALRRRLAMAELQKKIAQANSERRAFEQENASNLAPKAQGSAAPGAPLTDPAETTDENLNPIVIKVQKLLVGVATDDINDVYTGKFEPWSLIRFHRSRTVKKKNYTTADYGPNPVVWASSFVNYKFVYGHLFHERHLTFDVLQAMNRFLEFMLNKSEAYQWKSCLEYAMRHHQSVKAECIHSPEAWLDHPRIRIYHDFNHFSALPPSQSTSQKRQRSNTNHACKNFNSAKGCTYRSYK</sequence>
<dbReference type="EMBL" id="SRQM01000438">
    <property type="protein sequence ID" value="KAG6110337.1"/>
    <property type="molecule type" value="Genomic_DNA"/>
</dbReference>
<keyword evidence="3" id="KW-1185">Reference proteome</keyword>
<organism evidence="2 3">
    <name type="scientific">Claviceps humidiphila</name>
    <dbReference type="NCBI Taxonomy" id="1294629"/>
    <lineage>
        <taxon>Eukaryota</taxon>
        <taxon>Fungi</taxon>
        <taxon>Dikarya</taxon>
        <taxon>Ascomycota</taxon>
        <taxon>Pezizomycotina</taxon>
        <taxon>Sordariomycetes</taxon>
        <taxon>Hypocreomycetidae</taxon>
        <taxon>Hypocreales</taxon>
        <taxon>Clavicipitaceae</taxon>
        <taxon>Claviceps</taxon>
    </lineage>
</organism>
<name>A0A9P7PXP1_9HYPO</name>
<accession>A0A9P7PXP1</accession>
<feature type="region of interest" description="Disordered" evidence="1">
    <location>
        <begin position="93"/>
        <end position="129"/>
    </location>
</feature>
<feature type="compositionally biased region" description="Low complexity" evidence="1">
    <location>
        <begin position="45"/>
        <end position="69"/>
    </location>
</feature>
<evidence type="ECO:0000313" key="3">
    <source>
        <dbReference type="Proteomes" id="UP000732380"/>
    </source>
</evidence>
<feature type="region of interest" description="Disordered" evidence="1">
    <location>
        <begin position="1"/>
        <end position="71"/>
    </location>
</feature>
<feature type="compositionally biased region" description="Basic and acidic residues" evidence="1">
    <location>
        <begin position="20"/>
        <end position="36"/>
    </location>
</feature>
<gene>
    <name evidence="2" type="ORF">E4U13_005414</name>
</gene>
<protein>
    <submittedName>
        <fullName evidence="2">Uncharacterized protein</fullName>
    </submittedName>
</protein>
<evidence type="ECO:0000313" key="2">
    <source>
        <dbReference type="EMBL" id="KAG6110337.1"/>
    </source>
</evidence>
<dbReference type="Proteomes" id="UP000732380">
    <property type="component" value="Unassembled WGS sequence"/>
</dbReference>
<reference evidence="2 3" key="1">
    <citation type="journal article" date="2020" name="bioRxiv">
        <title>Whole genome comparisons of ergot fungi reveals the divergence and evolution of species within the genus Claviceps are the result of varying mechanisms driving genome evolution and host range expansion.</title>
        <authorList>
            <person name="Wyka S.A."/>
            <person name="Mondo S.J."/>
            <person name="Liu M."/>
            <person name="Dettman J."/>
            <person name="Nalam V."/>
            <person name="Broders K.D."/>
        </authorList>
    </citation>
    <scope>NUCLEOTIDE SEQUENCE [LARGE SCALE GENOMIC DNA]</scope>
    <source>
        <strain evidence="2 3">LM576</strain>
    </source>
</reference>
<comment type="caution">
    <text evidence="2">The sequence shown here is derived from an EMBL/GenBank/DDBJ whole genome shotgun (WGS) entry which is preliminary data.</text>
</comment>
<evidence type="ECO:0000256" key="1">
    <source>
        <dbReference type="SAM" id="MobiDB-lite"/>
    </source>
</evidence>